<feature type="non-terminal residue" evidence="2">
    <location>
        <position position="1"/>
    </location>
</feature>
<gene>
    <name evidence="1" type="ORF">DU44_00030</name>
    <name evidence="2" type="ORF">DU48_00745</name>
</gene>
<dbReference type="EMBL" id="JJQB01000024">
    <property type="protein sequence ID" value="KKH22775.1"/>
    <property type="molecule type" value="Genomic_DNA"/>
</dbReference>
<dbReference type="SUPFAM" id="SSF46689">
    <property type="entry name" value="Homeodomain-like"/>
    <property type="match status" value="1"/>
</dbReference>
<comment type="caution">
    <text evidence="2">The sequence shown here is derived from an EMBL/GenBank/DDBJ whole genome shotgun (WGS) entry which is preliminary data.</text>
</comment>
<evidence type="ECO:0000313" key="4">
    <source>
        <dbReference type="Proteomes" id="UP000034733"/>
    </source>
</evidence>
<dbReference type="InterPro" id="IPR009057">
    <property type="entry name" value="Homeodomain-like_sf"/>
</dbReference>
<organism evidence="2 4">
    <name type="scientific">Methanosarcina mazei</name>
    <name type="common">Methanosarcina frisia</name>
    <dbReference type="NCBI Taxonomy" id="2209"/>
    <lineage>
        <taxon>Archaea</taxon>
        <taxon>Methanobacteriati</taxon>
        <taxon>Methanobacteriota</taxon>
        <taxon>Stenosarchaea group</taxon>
        <taxon>Methanomicrobia</taxon>
        <taxon>Methanosarcinales</taxon>
        <taxon>Methanosarcinaceae</taxon>
        <taxon>Methanosarcina</taxon>
    </lineage>
</organism>
<evidence type="ECO:0000313" key="2">
    <source>
        <dbReference type="EMBL" id="KKH22775.1"/>
    </source>
</evidence>
<dbReference type="Pfam" id="PF13565">
    <property type="entry name" value="HTH_32"/>
    <property type="match status" value="1"/>
</dbReference>
<evidence type="ECO:0000313" key="3">
    <source>
        <dbReference type="Proteomes" id="UP000034064"/>
    </source>
</evidence>
<dbReference type="EMBL" id="JJQA01000023">
    <property type="protein sequence ID" value="KKH19685.1"/>
    <property type="molecule type" value="Genomic_DNA"/>
</dbReference>
<name>A0A0F8M2I1_METMZ</name>
<evidence type="ECO:0000313" key="1">
    <source>
        <dbReference type="EMBL" id="KKH19685.1"/>
    </source>
</evidence>
<dbReference type="PATRIC" id="fig|2209.48.peg.7"/>
<dbReference type="Proteomes" id="UP000034064">
    <property type="component" value="Unassembled WGS sequence"/>
</dbReference>
<sequence>IFKVKNEEARVHFIPTLKDGVFVTLCAPLVIKLEEDEVQYLIDFVKKGQKSARELTRARILLLANKNKKNTEIVEILNVSRNTVGRIKKRYLDEGLQSALEDKTRTGQPIKYTEKHTAEIIAQACTKPPDGRKKWTLVLLTEELKMREGFETINKESIRLILKKAKLNLG</sequence>
<protein>
    <submittedName>
        <fullName evidence="2">Transposase</fullName>
    </submittedName>
</protein>
<proteinExistence type="predicted"/>
<dbReference type="AlphaFoldDB" id="A0A0F8M2I1"/>
<dbReference type="Proteomes" id="UP000034733">
    <property type="component" value="Unassembled WGS sequence"/>
</dbReference>
<reference evidence="3 4" key="1">
    <citation type="journal article" date="2015" name="ISME J.">
        <title>Genomic and phenotypic differentiation among Methanosarcina mazei populations from Columbia River sediment.</title>
        <authorList>
            <person name="Youngblut N.D."/>
            <person name="Wirth J.S."/>
            <person name="Henriksen J.R."/>
            <person name="Smith M."/>
            <person name="Simon H."/>
            <person name="Metcalf W.W."/>
            <person name="Whitaker R.J."/>
        </authorList>
    </citation>
    <scope>NUCLEOTIDE SEQUENCE [LARGE SCALE GENOMIC DNA]</scope>
    <source>
        <strain evidence="1 3">1.F.A.1A.3</strain>
        <strain evidence="2 4">1.F.A.1B.3</strain>
    </source>
</reference>
<accession>A0A0F8M2I1</accession>